<dbReference type="OrthoDB" id="2212118at2759"/>
<dbReference type="Proteomes" id="UP000650833">
    <property type="component" value="Unassembled WGS sequence"/>
</dbReference>
<gene>
    <name evidence="2" type="ORF">INT46_011681</name>
</gene>
<dbReference type="EMBL" id="JAEPRC010000627">
    <property type="protein sequence ID" value="KAG2193840.1"/>
    <property type="molecule type" value="Genomic_DNA"/>
</dbReference>
<feature type="compositionally biased region" description="Low complexity" evidence="1">
    <location>
        <begin position="10"/>
        <end position="21"/>
    </location>
</feature>
<dbReference type="AlphaFoldDB" id="A0A8H7QKN6"/>
<feature type="region of interest" description="Disordered" evidence="1">
    <location>
        <begin position="1"/>
        <end position="33"/>
    </location>
</feature>
<reference evidence="2" key="1">
    <citation type="submission" date="2020-12" db="EMBL/GenBank/DDBJ databases">
        <title>Metabolic potential, ecology and presence of endohyphal bacteria is reflected in genomic diversity of Mucoromycotina.</title>
        <authorList>
            <person name="Muszewska A."/>
            <person name="Okrasinska A."/>
            <person name="Steczkiewicz K."/>
            <person name="Drgas O."/>
            <person name="Orlowska M."/>
            <person name="Perlinska-Lenart U."/>
            <person name="Aleksandrzak-Piekarczyk T."/>
            <person name="Szatraj K."/>
            <person name="Zielenkiewicz U."/>
            <person name="Pilsyk S."/>
            <person name="Malc E."/>
            <person name="Mieczkowski P."/>
            <person name="Kruszewska J.S."/>
            <person name="Biernat P."/>
            <person name="Pawlowska J."/>
        </authorList>
    </citation>
    <scope>NUCLEOTIDE SEQUENCE</scope>
    <source>
        <strain evidence="2">CBS 226.32</strain>
    </source>
</reference>
<feature type="compositionally biased region" description="Basic residues" evidence="1">
    <location>
        <begin position="22"/>
        <end position="33"/>
    </location>
</feature>
<sequence length="581" mass="66515">MGTNKRKLKASTSKSVSGSSNKKARVGNKGKSSKRACLANLPGNTIISSELAQNLCIPGFISSLKVLDWKQEASLVKSYFKYTVVPEDQPNQMMTVLNGALHKIIKAKDADTKLKNYSASLIRQFESSNSRNRFTKEYTKAYINFEVEEQEKQAEAQARVTSRILTTFQAKTHKDKMKKRLDDLFNEDSDDKQAIMEDLINQFDANHESCNEDTETDTSDAHSDDLTNDPFTEEVQEPYVSIVKEKNLYKFQAPSKHIVSPNKPIIQATDLSVLNEHFDICISTSSHEPSQETKNEFNMLMVQQDEYYSLKSVTGDMFDILMDVLDSENLDTLFSKAVVLPNDSLFIDFVKFAVIDFVLNLKRPDRYKAKDERSIYCEIFIPIFKAFGNCTGFLSYQWCEKKANGADYVWLVANDFDKEKKDNLKLLDGIGQLVENEHMNYLLMESSGYQSDTIISHSLNDALKNIKHGHDNLKYFISHYRNASITTMKKIHLFSCQIIENKMTLIKYTVQSPKKWSVVECRSASMPRKLTDSLHYMKVFELFAFLFNDINSQRDVIKRLDRENLGLIPVNPQDTVAHCLL</sequence>
<protein>
    <submittedName>
        <fullName evidence="2">Uncharacterized protein</fullName>
    </submittedName>
</protein>
<evidence type="ECO:0000256" key="1">
    <source>
        <dbReference type="SAM" id="MobiDB-lite"/>
    </source>
</evidence>
<comment type="caution">
    <text evidence="2">The sequence shown here is derived from an EMBL/GenBank/DDBJ whole genome shotgun (WGS) entry which is preliminary data.</text>
</comment>
<proteinExistence type="predicted"/>
<evidence type="ECO:0000313" key="2">
    <source>
        <dbReference type="EMBL" id="KAG2193840.1"/>
    </source>
</evidence>
<name>A0A8H7QKN6_9FUNG</name>
<accession>A0A8H7QKN6</accession>
<evidence type="ECO:0000313" key="3">
    <source>
        <dbReference type="Proteomes" id="UP000650833"/>
    </source>
</evidence>
<organism evidence="2 3">
    <name type="scientific">Mucor plumbeus</name>
    <dbReference type="NCBI Taxonomy" id="97098"/>
    <lineage>
        <taxon>Eukaryota</taxon>
        <taxon>Fungi</taxon>
        <taxon>Fungi incertae sedis</taxon>
        <taxon>Mucoromycota</taxon>
        <taxon>Mucoromycotina</taxon>
        <taxon>Mucoromycetes</taxon>
        <taxon>Mucorales</taxon>
        <taxon>Mucorineae</taxon>
        <taxon>Mucoraceae</taxon>
        <taxon>Mucor</taxon>
    </lineage>
</organism>
<feature type="region of interest" description="Disordered" evidence="1">
    <location>
        <begin position="209"/>
        <end position="230"/>
    </location>
</feature>
<keyword evidence="3" id="KW-1185">Reference proteome</keyword>